<proteinExistence type="predicted"/>
<gene>
    <name evidence="2" type="ORF">Sjap_019200</name>
</gene>
<dbReference type="AlphaFoldDB" id="A0AAP0EYC7"/>
<feature type="region of interest" description="Disordered" evidence="1">
    <location>
        <begin position="1"/>
        <end position="45"/>
    </location>
</feature>
<dbReference type="Proteomes" id="UP001417504">
    <property type="component" value="Unassembled WGS sequence"/>
</dbReference>
<keyword evidence="3" id="KW-1185">Reference proteome</keyword>
<dbReference type="InterPro" id="IPR004158">
    <property type="entry name" value="DUF247_pln"/>
</dbReference>
<name>A0AAP0EYC7_9MAGN</name>
<sequence>MVGIRRSKKRGSCAFHQTSLASTSSSSSSSSNLGGMASTSSNAEISETRITIEGDGVVASLEAKLLQEEHRSMSRKGGCIFKTPAIFRDINEKAFTPQLVSIGPYHRNKLQQYEVTEKYKVPI</sequence>
<reference evidence="2 3" key="1">
    <citation type="submission" date="2024-01" db="EMBL/GenBank/DDBJ databases">
        <title>Genome assemblies of Stephania.</title>
        <authorList>
            <person name="Yang L."/>
        </authorList>
    </citation>
    <scope>NUCLEOTIDE SEQUENCE [LARGE SCALE GENOMIC DNA]</scope>
    <source>
        <strain evidence="2">QJT</strain>
        <tissue evidence="2">Leaf</tissue>
    </source>
</reference>
<protein>
    <submittedName>
        <fullName evidence="2">Uncharacterized protein</fullName>
    </submittedName>
</protein>
<organism evidence="2 3">
    <name type="scientific">Stephania japonica</name>
    <dbReference type="NCBI Taxonomy" id="461633"/>
    <lineage>
        <taxon>Eukaryota</taxon>
        <taxon>Viridiplantae</taxon>
        <taxon>Streptophyta</taxon>
        <taxon>Embryophyta</taxon>
        <taxon>Tracheophyta</taxon>
        <taxon>Spermatophyta</taxon>
        <taxon>Magnoliopsida</taxon>
        <taxon>Ranunculales</taxon>
        <taxon>Menispermaceae</taxon>
        <taxon>Menispermoideae</taxon>
        <taxon>Cissampelideae</taxon>
        <taxon>Stephania</taxon>
    </lineage>
</organism>
<dbReference type="Pfam" id="PF03140">
    <property type="entry name" value="DUF247"/>
    <property type="match status" value="1"/>
</dbReference>
<evidence type="ECO:0000313" key="3">
    <source>
        <dbReference type="Proteomes" id="UP001417504"/>
    </source>
</evidence>
<evidence type="ECO:0000313" key="2">
    <source>
        <dbReference type="EMBL" id="KAK9101946.1"/>
    </source>
</evidence>
<comment type="caution">
    <text evidence="2">The sequence shown here is derived from an EMBL/GenBank/DDBJ whole genome shotgun (WGS) entry which is preliminary data.</text>
</comment>
<feature type="compositionally biased region" description="Low complexity" evidence="1">
    <location>
        <begin position="19"/>
        <end position="41"/>
    </location>
</feature>
<dbReference type="EMBL" id="JBBNAE010000008">
    <property type="protein sequence ID" value="KAK9101946.1"/>
    <property type="molecule type" value="Genomic_DNA"/>
</dbReference>
<accession>A0AAP0EYC7</accession>
<feature type="compositionally biased region" description="Basic residues" evidence="1">
    <location>
        <begin position="1"/>
        <end position="11"/>
    </location>
</feature>
<evidence type="ECO:0000256" key="1">
    <source>
        <dbReference type="SAM" id="MobiDB-lite"/>
    </source>
</evidence>